<keyword evidence="3" id="KW-1003">Cell membrane</keyword>
<dbReference type="InterPro" id="IPR028082">
    <property type="entry name" value="Peripla_BP_I"/>
</dbReference>
<dbReference type="STRING" id="1120996.SAMN02746066_00586"/>
<keyword evidence="4 8" id="KW-0732">Signal</keyword>
<comment type="similarity">
    <text evidence="2">Belongs to the BMP lipoprotein family.</text>
</comment>
<organism evidence="10 11">
    <name type="scientific">Anaerosporobacter mobilis DSM 15930</name>
    <dbReference type="NCBI Taxonomy" id="1120996"/>
    <lineage>
        <taxon>Bacteria</taxon>
        <taxon>Bacillati</taxon>
        <taxon>Bacillota</taxon>
        <taxon>Clostridia</taxon>
        <taxon>Lachnospirales</taxon>
        <taxon>Lachnospiraceae</taxon>
        <taxon>Anaerosporobacter</taxon>
    </lineage>
</organism>
<evidence type="ECO:0000256" key="6">
    <source>
        <dbReference type="ARBA" id="ARBA00023288"/>
    </source>
</evidence>
<evidence type="ECO:0000256" key="1">
    <source>
        <dbReference type="ARBA" id="ARBA00004193"/>
    </source>
</evidence>
<protein>
    <submittedName>
        <fullName evidence="10">Basic membrane protein A</fullName>
    </submittedName>
</protein>
<dbReference type="AlphaFoldDB" id="A0A1M7FR28"/>
<evidence type="ECO:0000256" key="8">
    <source>
        <dbReference type="SAM" id="SignalP"/>
    </source>
</evidence>
<keyword evidence="11" id="KW-1185">Reference proteome</keyword>
<evidence type="ECO:0000313" key="10">
    <source>
        <dbReference type="EMBL" id="SHM06228.1"/>
    </source>
</evidence>
<name>A0A1M7FR28_9FIRM</name>
<comment type="subcellular location">
    <subcellularLocation>
        <location evidence="1">Cell membrane</location>
        <topology evidence="1">Lipid-anchor</topology>
    </subcellularLocation>
</comment>
<sequence>MKKTKLSKLVALMLVVVLAFTACSSKNNNKKDETPSTEDTTDGAATTDDTASDDTAATTKLKIAMVTDVGGINDQSFNQGAWTGLQKAEKELGVEVSYLESATEADYVSNIETLVDQGNDLIVACGFLMADTIKEAAEAYPNQKFAIIDDSTNADLPNVSCLMFKQNEASYLVGVVAALMSETNKVGFVLGMSTPVMNQFGYGYVAGVLDTNPDAKVELYNANAFGDAAAGKAAAVQMFTNGADVVFHAAGGTGNGVIEAAKEQGKYAIGVDIDQAYLAPENVITSAMKRCDNAIYDLVEKMTKGEEIQGVQTYGMDNGGVDIAPTQDLLPEEVIAKVQEAKDKILAGDIVVPETQEQFDAKYGDVYNLD</sequence>
<evidence type="ECO:0000259" key="9">
    <source>
        <dbReference type="Pfam" id="PF02608"/>
    </source>
</evidence>
<dbReference type="PANTHER" id="PTHR34296">
    <property type="entry name" value="TRANSCRIPTIONAL ACTIVATOR PROTEIN MED"/>
    <property type="match status" value="1"/>
</dbReference>
<dbReference type="SUPFAM" id="SSF53822">
    <property type="entry name" value="Periplasmic binding protein-like I"/>
    <property type="match status" value="1"/>
</dbReference>
<feature type="signal peptide" evidence="8">
    <location>
        <begin position="1"/>
        <end position="21"/>
    </location>
</feature>
<dbReference type="CDD" id="cd06354">
    <property type="entry name" value="PBP1_PrnA-like"/>
    <property type="match status" value="1"/>
</dbReference>
<feature type="region of interest" description="Disordered" evidence="7">
    <location>
        <begin position="27"/>
        <end position="52"/>
    </location>
</feature>
<evidence type="ECO:0000256" key="7">
    <source>
        <dbReference type="SAM" id="MobiDB-lite"/>
    </source>
</evidence>
<dbReference type="OrthoDB" id="9769871at2"/>
<feature type="compositionally biased region" description="Low complexity" evidence="7">
    <location>
        <begin position="42"/>
        <end position="52"/>
    </location>
</feature>
<evidence type="ECO:0000256" key="2">
    <source>
        <dbReference type="ARBA" id="ARBA00008610"/>
    </source>
</evidence>
<dbReference type="Pfam" id="PF02608">
    <property type="entry name" value="Bmp"/>
    <property type="match status" value="1"/>
</dbReference>
<evidence type="ECO:0000256" key="3">
    <source>
        <dbReference type="ARBA" id="ARBA00022475"/>
    </source>
</evidence>
<dbReference type="InterPro" id="IPR050957">
    <property type="entry name" value="BMP_lipoprotein"/>
</dbReference>
<dbReference type="EMBL" id="FRCP01000006">
    <property type="protein sequence ID" value="SHM06228.1"/>
    <property type="molecule type" value="Genomic_DNA"/>
</dbReference>
<keyword evidence="6" id="KW-0449">Lipoprotein</keyword>
<dbReference type="Gene3D" id="3.40.50.2300">
    <property type="match status" value="2"/>
</dbReference>
<gene>
    <name evidence="10" type="ORF">SAMN02746066_00586</name>
</gene>
<dbReference type="InterPro" id="IPR003760">
    <property type="entry name" value="PnrA-like"/>
</dbReference>
<dbReference type="PANTHER" id="PTHR34296:SF2">
    <property type="entry name" value="ABC TRANSPORTER GUANOSINE-BINDING PROTEIN NUPN"/>
    <property type="match status" value="1"/>
</dbReference>
<feature type="domain" description="ABC transporter substrate-binding protein PnrA-like" evidence="9">
    <location>
        <begin position="64"/>
        <end position="356"/>
    </location>
</feature>
<reference evidence="10 11" key="1">
    <citation type="submission" date="2016-11" db="EMBL/GenBank/DDBJ databases">
        <authorList>
            <person name="Jaros S."/>
            <person name="Januszkiewicz K."/>
            <person name="Wedrychowicz H."/>
        </authorList>
    </citation>
    <scope>NUCLEOTIDE SEQUENCE [LARGE SCALE GENOMIC DNA]</scope>
    <source>
        <strain evidence="10 11">DSM 15930</strain>
    </source>
</reference>
<dbReference type="PROSITE" id="PS51257">
    <property type="entry name" value="PROKAR_LIPOPROTEIN"/>
    <property type="match status" value="1"/>
</dbReference>
<evidence type="ECO:0000256" key="4">
    <source>
        <dbReference type="ARBA" id="ARBA00022729"/>
    </source>
</evidence>
<evidence type="ECO:0000313" key="11">
    <source>
        <dbReference type="Proteomes" id="UP000184038"/>
    </source>
</evidence>
<feature type="chain" id="PRO_5038433440" evidence="8">
    <location>
        <begin position="22"/>
        <end position="370"/>
    </location>
</feature>
<accession>A0A1M7FR28</accession>
<evidence type="ECO:0000256" key="5">
    <source>
        <dbReference type="ARBA" id="ARBA00023136"/>
    </source>
</evidence>
<dbReference type="Proteomes" id="UP000184038">
    <property type="component" value="Unassembled WGS sequence"/>
</dbReference>
<dbReference type="RefSeq" id="WP_073282637.1">
    <property type="nucleotide sequence ID" value="NZ_FRCP01000006.1"/>
</dbReference>
<keyword evidence="5" id="KW-0472">Membrane</keyword>
<proteinExistence type="inferred from homology"/>
<dbReference type="GO" id="GO:0005886">
    <property type="term" value="C:plasma membrane"/>
    <property type="evidence" value="ECO:0007669"/>
    <property type="project" value="UniProtKB-SubCell"/>
</dbReference>